<evidence type="ECO:0000256" key="3">
    <source>
        <dbReference type="ARBA" id="ARBA00012781"/>
    </source>
</evidence>
<dbReference type="VEuPathDB" id="AmoebaDB:KM1_144590"/>
<dbReference type="GO" id="GO:0008270">
    <property type="term" value="F:zinc ion binding"/>
    <property type="evidence" value="ECO:0007669"/>
    <property type="project" value="UniProtKB-UniRule"/>
</dbReference>
<sequence length="431" mass="48466">MSETKQVKVFKGLIIDTPTSNQIRFRDSFIGVENGSIIFIENTLPKQYSENDVIVLKSGEFLFPGLIDCHLHAPQYAFIGTAFGKPLLEWLEATVHKFEPKCADKNYAEKLYNQVVRKTLQNGTTTASYFGTIHTDSDIILANICEKRHQRAFIGKVNQDQMFPDNLKESTDKSIQETIRFIESFKGYHFVKPIITPRFAVSCTRDLMKKLGQLAQERDVFLQTHLSESPGECDLIKSMYPECKNYTDVYEQYECLTDKTLLAHSIHLSDEEMDVIKKHESSLIHCPNANLTMKSGFCPVKKALGKGIKMGMGTDIAGGFSASILDSMRLGLIVGNINDIVNKTEPVSLSEIIYLATNGGAHCLNMQDQIGSFEVGKKFDALRVDLNANDSPIDLFEWNSNEQMVERFILQGDSRVIKEVYVEGSLVDTSI</sequence>
<evidence type="ECO:0000256" key="7">
    <source>
        <dbReference type="ARBA" id="ARBA00051148"/>
    </source>
</evidence>
<dbReference type="InterPro" id="IPR032466">
    <property type="entry name" value="Metal_Hydrolase"/>
</dbReference>
<dbReference type="SUPFAM" id="SSF51338">
    <property type="entry name" value="Composite domain of metallo-dependent hydrolases"/>
    <property type="match status" value="1"/>
</dbReference>
<evidence type="ECO:0000256" key="4">
    <source>
        <dbReference type="ARBA" id="ARBA00022723"/>
    </source>
</evidence>
<dbReference type="VEuPathDB" id="AmoebaDB:EHI8A_080720"/>
<dbReference type="AlphaFoldDB" id="A0A5K1U9V6"/>
<dbReference type="InterPro" id="IPR051607">
    <property type="entry name" value="Metallo-dep_hydrolases"/>
</dbReference>
<protein>
    <recommendedName>
        <fullName evidence="3 8">Guanine deaminase</fullName>
        <shortName evidence="8">Guanase</shortName>
        <ecNumber evidence="3 8">3.5.4.3</ecNumber>
    </recommendedName>
    <alternativeName>
        <fullName evidence="8">Guanine aminohydrolase</fullName>
    </alternativeName>
</protein>
<dbReference type="PANTHER" id="PTHR11271:SF6">
    <property type="entry name" value="GUANINE DEAMINASE"/>
    <property type="match status" value="1"/>
</dbReference>
<dbReference type="NCBIfam" id="TIGR02967">
    <property type="entry name" value="guan_deamin"/>
    <property type="match status" value="1"/>
</dbReference>
<dbReference type="UniPathway" id="UPA00603">
    <property type="reaction ID" value="UER00660"/>
</dbReference>
<proteinExistence type="inferred from homology"/>
<feature type="domain" description="Amidohydrolase-related" evidence="9">
    <location>
        <begin position="61"/>
        <end position="427"/>
    </location>
</feature>
<comment type="cofactor">
    <cofactor evidence="8">
        <name>Zn(2+)</name>
        <dbReference type="ChEBI" id="CHEBI:29105"/>
    </cofactor>
    <text evidence="8">Binds 1 zinc ion per subunit.</text>
</comment>
<evidence type="ECO:0000256" key="6">
    <source>
        <dbReference type="ARBA" id="ARBA00022833"/>
    </source>
</evidence>
<dbReference type="GO" id="GO:0005829">
    <property type="term" value="C:cytosol"/>
    <property type="evidence" value="ECO:0007669"/>
    <property type="project" value="TreeGrafter"/>
</dbReference>
<dbReference type="Gene3D" id="3.20.20.140">
    <property type="entry name" value="Metal-dependent hydrolases"/>
    <property type="match status" value="1"/>
</dbReference>
<comment type="similarity">
    <text evidence="2 8">Belongs to the metallo-dependent hydrolases superfamily. ATZ/TRZ family.</text>
</comment>
<keyword evidence="4 8" id="KW-0479">Metal-binding</keyword>
<comment type="catalytic activity">
    <reaction evidence="7 8">
        <text>guanine + H2O + H(+) = xanthine + NH4(+)</text>
        <dbReference type="Rhea" id="RHEA:14665"/>
        <dbReference type="ChEBI" id="CHEBI:15377"/>
        <dbReference type="ChEBI" id="CHEBI:15378"/>
        <dbReference type="ChEBI" id="CHEBI:16235"/>
        <dbReference type="ChEBI" id="CHEBI:17712"/>
        <dbReference type="ChEBI" id="CHEBI:28938"/>
        <dbReference type="EC" id="3.5.4.3"/>
    </reaction>
</comment>
<comment type="pathway">
    <text evidence="1 8">Purine metabolism; guanine degradation; xanthine from guanine: step 1/1.</text>
</comment>
<evidence type="ECO:0000256" key="1">
    <source>
        <dbReference type="ARBA" id="ARBA00004984"/>
    </source>
</evidence>
<reference evidence="10 11" key="1">
    <citation type="submission" date="2016-05" db="EMBL/GenBank/DDBJ databases">
        <title>First whole genome sequencing of Entamoeba histolytica HM1:IMSS-clone-6.</title>
        <authorList>
            <person name="Mukherjee Avik.K."/>
            <person name="Izumyama S."/>
            <person name="Nakada-Tsukui K."/>
            <person name="Nozaki T."/>
        </authorList>
    </citation>
    <scope>NUCLEOTIDE SEQUENCE [LARGE SCALE GENOMIC DNA]</scope>
    <source>
        <strain evidence="10 11">HM1:IMSS clone 6</strain>
    </source>
</reference>
<dbReference type="GO" id="GO:0008892">
    <property type="term" value="F:guanine deaminase activity"/>
    <property type="evidence" value="ECO:0007669"/>
    <property type="project" value="UniProtKB-UniRule"/>
</dbReference>
<dbReference type="SUPFAM" id="SSF51556">
    <property type="entry name" value="Metallo-dependent hydrolases"/>
    <property type="match status" value="1"/>
</dbReference>
<dbReference type="InterPro" id="IPR014311">
    <property type="entry name" value="Guanine_deaminase"/>
</dbReference>
<evidence type="ECO:0000256" key="2">
    <source>
        <dbReference type="ARBA" id="ARBA00006745"/>
    </source>
</evidence>
<organism evidence="10 11">
    <name type="scientific">Entamoeba histolytica</name>
    <dbReference type="NCBI Taxonomy" id="5759"/>
    <lineage>
        <taxon>Eukaryota</taxon>
        <taxon>Amoebozoa</taxon>
        <taxon>Evosea</taxon>
        <taxon>Archamoebae</taxon>
        <taxon>Mastigamoebida</taxon>
        <taxon>Entamoebidae</taxon>
        <taxon>Entamoeba</taxon>
    </lineage>
</organism>
<name>A0A5K1U9V6_ENTHI</name>
<dbReference type="InterPro" id="IPR006680">
    <property type="entry name" value="Amidohydro-rel"/>
</dbReference>
<dbReference type="EC" id="3.5.4.3" evidence="3 8"/>
<evidence type="ECO:0000313" key="10">
    <source>
        <dbReference type="EMBL" id="GAT91390.1"/>
    </source>
</evidence>
<evidence type="ECO:0000256" key="5">
    <source>
        <dbReference type="ARBA" id="ARBA00022801"/>
    </source>
</evidence>
<dbReference type="OMA" id="CVHMNDS"/>
<dbReference type="VEuPathDB" id="AmoebaDB:EHI7A_078940"/>
<keyword evidence="6 8" id="KW-0862">Zinc</keyword>
<evidence type="ECO:0000259" key="9">
    <source>
        <dbReference type="Pfam" id="PF01979"/>
    </source>
</evidence>
<comment type="function">
    <text evidence="8">Catalyzes the hydrolytic deamination of guanine, producing xanthine and ammonia.</text>
</comment>
<keyword evidence="5 8" id="KW-0378">Hydrolase</keyword>
<dbReference type="FunFam" id="3.20.20.140:FF:000022">
    <property type="entry name" value="Guanine deaminase"/>
    <property type="match status" value="1"/>
</dbReference>
<dbReference type="PANTHER" id="PTHR11271">
    <property type="entry name" value="GUANINE DEAMINASE"/>
    <property type="match status" value="1"/>
</dbReference>
<dbReference type="VEuPathDB" id="AmoebaDB:EHI_151430"/>
<evidence type="ECO:0000256" key="8">
    <source>
        <dbReference type="RuleBase" id="RU366009"/>
    </source>
</evidence>
<comment type="caution">
    <text evidence="10">The sequence shown here is derived from an EMBL/GenBank/DDBJ whole genome shotgun (WGS) entry which is preliminary data.</text>
</comment>
<gene>
    <name evidence="10" type="ORF">CL6EHI_151430</name>
</gene>
<evidence type="ECO:0000313" key="11">
    <source>
        <dbReference type="Proteomes" id="UP000078387"/>
    </source>
</evidence>
<dbReference type="Proteomes" id="UP000078387">
    <property type="component" value="Unassembled WGS sequence"/>
</dbReference>
<dbReference type="EMBL" id="BDEQ01000001">
    <property type="protein sequence ID" value="GAT91390.1"/>
    <property type="molecule type" value="Genomic_DNA"/>
</dbReference>
<dbReference type="InterPro" id="IPR011059">
    <property type="entry name" value="Metal-dep_hydrolase_composite"/>
</dbReference>
<dbReference type="Pfam" id="PF01979">
    <property type="entry name" value="Amidohydro_1"/>
    <property type="match status" value="1"/>
</dbReference>
<accession>A0A5K1U9V6</accession>
<dbReference type="GO" id="GO:0006147">
    <property type="term" value="P:guanine catabolic process"/>
    <property type="evidence" value="ECO:0007669"/>
    <property type="project" value="UniProtKB-UniRule"/>
</dbReference>
<dbReference type="VEuPathDB" id="AmoebaDB:EHI5A_026100"/>
<dbReference type="Gene3D" id="2.30.40.10">
    <property type="entry name" value="Urease, subunit C, domain 1"/>
    <property type="match status" value="1"/>
</dbReference>